<feature type="transmembrane region" description="Helical" evidence="1">
    <location>
        <begin position="6"/>
        <end position="25"/>
    </location>
</feature>
<dbReference type="RefSeq" id="WP_164005668.1">
    <property type="nucleotide sequence ID" value="NZ_JAAIKD010000008.1"/>
</dbReference>
<keyword evidence="1" id="KW-1133">Transmembrane helix</keyword>
<sequence>MDSSIFLAKFWGWYLIIFFFILSVNPKRIKQIFNDLKDEKFLIIFSFMAIIVGLLNTLFHNIWEPSYKIIITLIGWTSLFLGLALFMFPEQTVKWLEIINIKMVQVIYTLLFLVGIFLLNEVYGIVPV</sequence>
<keyword evidence="3" id="KW-1185">Reference proteome</keyword>
<dbReference type="AlphaFoldDB" id="A0A6B3RBT3"/>
<gene>
    <name evidence="2" type="ORF">G3567_12570</name>
</gene>
<evidence type="ECO:0000313" key="3">
    <source>
        <dbReference type="Proteomes" id="UP000478505"/>
    </source>
</evidence>
<organism evidence="2 3">
    <name type="scientific">Psychroflexus aurantiacus</name>
    <dbReference type="NCBI Taxonomy" id="2709310"/>
    <lineage>
        <taxon>Bacteria</taxon>
        <taxon>Pseudomonadati</taxon>
        <taxon>Bacteroidota</taxon>
        <taxon>Flavobacteriia</taxon>
        <taxon>Flavobacteriales</taxon>
        <taxon>Flavobacteriaceae</taxon>
        <taxon>Psychroflexus</taxon>
    </lineage>
</organism>
<evidence type="ECO:0000313" key="2">
    <source>
        <dbReference type="EMBL" id="NEV94971.1"/>
    </source>
</evidence>
<evidence type="ECO:0000256" key="1">
    <source>
        <dbReference type="SAM" id="Phobius"/>
    </source>
</evidence>
<proteinExistence type="predicted"/>
<keyword evidence="1" id="KW-0472">Membrane</keyword>
<accession>A0A6B3RBT3</accession>
<feature type="transmembrane region" description="Helical" evidence="1">
    <location>
        <begin position="100"/>
        <end position="119"/>
    </location>
</feature>
<protein>
    <submittedName>
        <fullName evidence="2">Uncharacterized protein</fullName>
    </submittedName>
</protein>
<reference evidence="2 3" key="1">
    <citation type="submission" date="2020-02" db="EMBL/GenBank/DDBJ databases">
        <title>Flavobacteriaceae Psychroflexus bacterium YR1-1, complete genome.</title>
        <authorList>
            <person name="Li Y."/>
            <person name="Wu S."/>
        </authorList>
    </citation>
    <scope>NUCLEOTIDE SEQUENCE [LARGE SCALE GENOMIC DNA]</scope>
    <source>
        <strain evidence="2 3">YR1-1</strain>
    </source>
</reference>
<comment type="caution">
    <text evidence="2">The sequence shown here is derived from an EMBL/GenBank/DDBJ whole genome shotgun (WGS) entry which is preliminary data.</text>
</comment>
<dbReference type="Proteomes" id="UP000478505">
    <property type="component" value="Unassembled WGS sequence"/>
</dbReference>
<dbReference type="EMBL" id="JAAIKD010000008">
    <property type="protein sequence ID" value="NEV94971.1"/>
    <property type="molecule type" value="Genomic_DNA"/>
</dbReference>
<feature type="transmembrane region" description="Helical" evidence="1">
    <location>
        <begin position="69"/>
        <end position="88"/>
    </location>
</feature>
<name>A0A6B3RBT3_9FLAO</name>
<feature type="transmembrane region" description="Helical" evidence="1">
    <location>
        <begin position="41"/>
        <end position="63"/>
    </location>
</feature>
<keyword evidence="1" id="KW-0812">Transmembrane</keyword>